<dbReference type="EMBL" id="MU003769">
    <property type="protein sequence ID" value="KAF2724960.1"/>
    <property type="molecule type" value="Genomic_DNA"/>
</dbReference>
<accession>A0A9P4QFN4</accession>
<dbReference type="PROSITE" id="PS51180">
    <property type="entry name" value="BRO1"/>
    <property type="match status" value="1"/>
</dbReference>
<reference evidence="5" key="1">
    <citation type="journal article" date="2020" name="Stud. Mycol.">
        <title>101 Dothideomycetes genomes: a test case for predicting lifestyles and emergence of pathogens.</title>
        <authorList>
            <person name="Haridas S."/>
            <person name="Albert R."/>
            <person name="Binder M."/>
            <person name="Bloem J."/>
            <person name="Labutti K."/>
            <person name="Salamov A."/>
            <person name="Andreopoulos B."/>
            <person name="Baker S."/>
            <person name="Barry K."/>
            <person name="Bills G."/>
            <person name="Bluhm B."/>
            <person name="Cannon C."/>
            <person name="Castanera R."/>
            <person name="Culley D."/>
            <person name="Daum C."/>
            <person name="Ezra D."/>
            <person name="Gonzalez J."/>
            <person name="Henrissat B."/>
            <person name="Kuo A."/>
            <person name="Liang C."/>
            <person name="Lipzen A."/>
            <person name="Lutzoni F."/>
            <person name="Magnuson J."/>
            <person name="Mondo S."/>
            <person name="Nolan M."/>
            <person name="Ohm R."/>
            <person name="Pangilinan J."/>
            <person name="Park H.-J."/>
            <person name="Ramirez L."/>
            <person name="Alfaro M."/>
            <person name="Sun H."/>
            <person name="Tritt A."/>
            <person name="Yoshinaga Y."/>
            <person name="Zwiers L.-H."/>
            <person name="Turgeon B."/>
            <person name="Goodwin S."/>
            <person name="Spatafora J."/>
            <person name="Crous P."/>
            <person name="Grigoriev I."/>
        </authorList>
    </citation>
    <scope>NUCLEOTIDE SEQUENCE</scope>
    <source>
        <strain evidence="5">CBS 116435</strain>
    </source>
</reference>
<dbReference type="GO" id="GO:0005886">
    <property type="term" value="C:plasma membrane"/>
    <property type="evidence" value="ECO:0007669"/>
    <property type="project" value="TreeGrafter"/>
</dbReference>
<comment type="similarity">
    <text evidence="1">Belongs to the palC family.</text>
</comment>
<feature type="domain" description="BRO1" evidence="4">
    <location>
        <begin position="1"/>
        <end position="273"/>
    </location>
</feature>
<dbReference type="AlphaFoldDB" id="A0A9P4QFN4"/>
<proteinExistence type="inferred from homology"/>
<keyword evidence="6" id="KW-1185">Reference proteome</keyword>
<gene>
    <name evidence="5" type="ORF">K431DRAFT_281433</name>
</gene>
<evidence type="ECO:0000313" key="6">
    <source>
        <dbReference type="Proteomes" id="UP000799441"/>
    </source>
</evidence>
<dbReference type="PANTHER" id="PTHR40463">
    <property type="entry name" value="PH-RESPONSE REGULATOR PROTEIN PALC"/>
    <property type="match status" value="1"/>
</dbReference>
<name>A0A9P4QFN4_9PEZI</name>
<dbReference type="OrthoDB" id="10266451at2759"/>
<feature type="region of interest" description="Disordered" evidence="3">
    <location>
        <begin position="433"/>
        <end position="483"/>
    </location>
</feature>
<dbReference type="GO" id="GO:0071467">
    <property type="term" value="P:cellular response to pH"/>
    <property type="evidence" value="ECO:0007669"/>
    <property type="project" value="InterPro"/>
</dbReference>
<evidence type="ECO:0000259" key="4">
    <source>
        <dbReference type="PROSITE" id="PS51180"/>
    </source>
</evidence>
<dbReference type="InterPro" id="IPR038499">
    <property type="entry name" value="BRO1_sf"/>
</dbReference>
<sequence length="483" mass="52662">MPFPFALPTTSSVLLSDFFQSVTHPSLPLQATTKRSVVKDALKKHKRLSPQMQISNLPSLQDALKSYLPYLLALNAGSSYRAMGQDNIDVEVLRPLAVEWRTTLTAGVPGREPSRQKLTGMHHEIAFTITTLAYVSFLLARCQLRVLYESNVLSSEQRTLAISIAMKHLQEAYVIQSYLLSLPSIAAAKDAPIDIQPSTISALASLARAEATLVVVSKDDPYLAAVADDRNENNKEWMYKAPSIPAVRAHLFARMCLAAAEHAGSAYGLLARSGSGRVDDDLAKFAGDLRRTARARAARFLAIDAELNGKTGEGLGWLKGSRKELGLSVELDEGKRKGFGGLKQSWKERREDRKVEKGGEWGMDAGRLEEARVVEMLVTKWERENSTINIQAVPAHEPLLASMPSGREYPLPEPWSPPTLDASTLIEMRAPPEPDEVAFRGDEQESDDDDVAGLGGIDVGNAPGAFPGATYDGGRSATATSYY</sequence>
<protein>
    <recommendedName>
        <fullName evidence="2">pH-response regulator protein palC</fullName>
    </recommendedName>
</protein>
<dbReference type="SMART" id="SM01041">
    <property type="entry name" value="BRO1"/>
    <property type="match status" value="1"/>
</dbReference>
<evidence type="ECO:0000256" key="1">
    <source>
        <dbReference type="ARBA" id="ARBA00010997"/>
    </source>
</evidence>
<organism evidence="5 6">
    <name type="scientific">Polychaeton citri CBS 116435</name>
    <dbReference type="NCBI Taxonomy" id="1314669"/>
    <lineage>
        <taxon>Eukaryota</taxon>
        <taxon>Fungi</taxon>
        <taxon>Dikarya</taxon>
        <taxon>Ascomycota</taxon>
        <taxon>Pezizomycotina</taxon>
        <taxon>Dothideomycetes</taxon>
        <taxon>Dothideomycetidae</taxon>
        <taxon>Capnodiales</taxon>
        <taxon>Capnodiaceae</taxon>
        <taxon>Polychaeton</taxon>
    </lineage>
</organism>
<dbReference type="InterPro" id="IPR037505">
    <property type="entry name" value="pH-resp_palC"/>
</dbReference>
<dbReference type="PANTHER" id="PTHR40463:SF1">
    <property type="entry name" value="PH-RESPONSE REGULATOR PROTEIN PALC"/>
    <property type="match status" value="1"/>
</dbReference>
<dbReference type="InterPro" id="IPR004328">
    <property type="entry name" value="BRO1_dom"/>
</dbReference>
<evidence type="ECO:0000256" key="2">
    <source>
        <dbReference type="ARBA" id="ARBA00022193"/>
    </source>
</evidence>
<evidence type="ECO:0000313" key="5">
    <source>
        <dbReference type="EMBL" id="KAF2724960.1"/>
    </source>
</evidence>
<comment type="caution">
    <text evidence="5">The sequence shown here is derived from an EMBL/GenBank/DDBJ whole genome shotgun (WGS) entry which is preliminary data.</text>
</comment>
<dbReference type="Gene3D" id="1.25.40.280">
    <property type="entry name" value="alix/aip1 like domains"/>
    <property type="match status" value="1"/>
</dbReference>
<dbReference type="Proteomes" id="UP000799441">
    <property type="component" value="Unassembled WGS sequence"/>
</dbReference>
<evidence type="ECO:0000256" key="3">
    <source>
        <dbReference type="SAM" id="MobiDB-lite"/>
    </source>
</evidence>